<name>A0A9J6BAT7_POLVA</name>
<gene>
    <name evidence="3" type="ORF">PVAND_014945</name>
</gene>
<keyword evidence="4" id="KW-1185">Reference proteome</keyword>
<dbReference type="EMBL" id="JADBJN010000004">
    <property type="protein sequence ID" value="KAG5666940.1"/>
    <property type="molecule type" value="Genomic_DNA"/>
</dbReference>
<dbReference type="AlphaFoldDB" id="A0A9J6BAT7"/>
<organism evidence="3 4">
    <name type="scientific">Polypedilum vanderplanki</name>
    <name type="common">Sleeping chironomid midge</name>
    <dbReference type="NCBI Taxonomy" id="319348"/>
    <lineage>
        <taxon>Eukaryota</taxon>
        <taxon>Metazoa</taxon>
        <taxon>Ecdysozoa</taxon>
        <taxon>Arthropoda</taxon>
        <taxon>Hexapoda</taxon>
        <taxon>Insecta</taxon>
        <taxon>Pterygota</taxon>
        <taxon>Neoptera</taxon>
        <taxon>Endopterygota</taxon>
        <taxon>Diptera</taxon>
        <taxon>Nematocera</taxon>
        <taxon>Chironomoidea</taxon>
        <taxon>Chironomidae</taxon>
        <taxon>Chironominae</taxon>
        <taxon>Polypedilum</taxon>
        <taxon>Polypedilum</taxon>
    </lineage>
</organism>
<dbReference type="Proteomes" id="UP001107558">
    <property type="component" value="Chromosome 4"/>
</dbReference>
<feature type="chain" id="PRO_5039893346" evidence="2">
    <location>
        <begin position="21"/>
        <end position="736"/>
    </location>
</feature>
<sequence>MKLFFVSLAILSVFVHNSHGNYRKCFPATTSGPTQAPTTALPTTAAPTTAPPTAAPTTVVPTVPTPPPTTPAPTQPPVLNQCALWQRYINDDAPSFIGLNAGNSTKTGTPAYVGQGHFGDIWYPARIQLTNTGTTGTFPYTPGVYISTGGETNVKYGEFLVVAQGCNCTWIPAATAINHNGIVKVNSYPLLAFAIGRKTFADGTVAISRVYIDPKSSLYMQQFYGDALGEHSENATDILVCETAQSTTGRPSINFPYEACGVWSSLGMVDSVTTNGLNVGTSIVNDTAYVGRGRDSGGYLQPGRYEPNVGPYMTLTLDNLAVSDTAWLIVPQGCNCRFLPQYIAKGRRGLITTGDDDVNFMVGLHSFDSGQVSIGILYSTTGHQFYMNLNRISYTDEIGPVALVCDNVPPPLNQCATWMRYNNDNAPASIGVNAGNSTRTNTPAYVGQAHSGDIWYPARVQLTNTGTKGTSPWTPGVYAPVGAEINLPWGEFLAVPNGCNCSWMIAATALAHQNIIRLDNQTGFAFAVGRKTFADGTIAISKVYTDPTSGLYLQQYYNDALNAIYSESATELLVCETAQSTTGRPSFNFPTKACGVWSSYGMVDSVTTNGFNAGNSLVNDALWVGRGRDVIGWLVAGRYEPNVGPYITYLGYSQFAWLIVPSGCTCVWMDPTIAKNHVGLLTVSDDEFNFMVGLHNYTTSLTLTCPRYNDLFEYYSSADRKLLLSGTATQVLVCEN</sequence>
<evidence type="ECO:0000313" key="4">
    <source>
        <dbReference type="Proteomes" id="UP001107558"/>
    </source>
</evidence>
<reference evidence="3" key="1">
    <citation type="submission" date="2021-03" db="EMBL/GenBank/DDBJ databases">
        <title>Chromosome level genome of the anhydrobiotic midge Polypedilum vanderplanki.</title>
        <authorList>
            <person name="Yoshida Y."/>
            <person name="Kikawada T."/>
            <person name="Gusev O."/>
        </authorList>
    </citation>
    <scope>NUCLEOTIDE SEQUENCE</scope>
    <source>
        <strain evidence="3">NIAS01</strain>
        <tissue evidence="3">Whole body or cell culture</tissue>
    </source>
</reference>
<feature type="signal peptide" evidence="2">
    <location>
        <begin position="1"/>
        <end position="20"/>
    </location>
</feature>
<evidence type="ECO:0000256" key="2">
    <source>
        <dbReference type="SAM" id="SignalP"/>
    </source>
</evidence>
<proteinExistence type="predicted"/>
<feature type="region of interest" description="Disordered" evidence="1">
    <location>
        <begin position="29"/>
        <end position="56"/>
    </location>
</feature>
<protein>
    <submittedName>
        <fullName evidence="3">Uncharacterized protein</fullName>
    </submittedName>
</protein>
<feature type="compositionally biased region" description="Low complexity" evidence="1">
    <location>
        <begin position="33"/>
        <end position="48"/>
    </location>
</feature>
<accession>A0A9J6BAT7</accession>
<comment type="caution">
    <text evidence="3">The sequence shown here is derived from an EMBL/GenBank/DDBJ whole genome shotgun (WGS) entry which is preliminary data.</text>
</comment>
<keyword evidence="2" id="KW-0732">Signal</keyword>
<evidence type="ECO:0000313" key="3">
    <source>
        <dbReference type="EMBL" id="KAG5666940.1"/>
    </source>
</evidence>
<evidence type="ECO:0000256" key="1">
    <source>
        <dbReference type="SAM" id="MobiDB-lite"/>
    </source>
</evidence>